<dbReference type="OrthoDB" id="10072349at2759"/>
<comment type="caution">
    <text evidence="2">The sequence shown here is derived from an EMBL/GenBank/DDBJ whole genome shotgun (WGS) entry which is preliminary data.</text>
</comment>
<dbReference type="EMBL" id="VIIS01001855">
    <property type="protein sequence ID" value="KAF0291793.1"/>
    <property type="molecule type" value="Genomic_DNA"/>
</dbReference>
<dbReference type="AlphaFoldDB" id="A0A6A4VDT6"/>
<evidence type="ECO:0000313" key="3">
    <source>
        <dbReference type="Proteomes" id="UP000440578"/>
    </source>
</evidence>
<feature type="compositionally biased region" description="Basic residues" evidence="1">
    <location>
        <begin position="423"/>
        <end position="432"/>
    </location>
</feature>
<feature type="compositionally biased region" description="Pro residues" evidence="1">
    <location>
        <begin position="627"/>
        <end position="641"/>
    </location>
</feature>
<dbReference type="Proteomes" id="UP000440578">
    <property type="component" value="Unassembled WGS sequence"/>
</dbReference>
<feature type="region of interest" description="Disordered" evidence="1">
    <location>
        <begin position="576"/>
        <end position="713"/>
    </location>
</feature>
<feature type="compositionally biased region" description="Basic and acidic residues" evidence="1">
    <location>
        <begin position="644"/>
        <end position="697"/>
    </location>
</feature>
<feature type="region of interest" description="Disordered" evidence="1">
    <location>
        <begin position="400"/>
        <end position="441"/>
    </location>
</feature>
<feature type="region of interest" description="Disordered" evidence="1">
    <location>
        <begin position="509"/>
        <end position="547"/>
    </location>
</feature>
<proteinExistence type="predicted"/>
<accession>A0A6A4VDT6</accession>
<evidence type="ECO:0000313" key="2">
    <source>
        <dbReference type="EMBL" id="KAF0291793.1"/>
    </source>
</evidence>
<evidence type="ECO:0000256" key="1">
    <source>
        <dbReference type="SAM" id="MobiDB-lite"/>
    </source>
</evidence>
<gene>
    <name evidence="2" type="ORF">FJT64_010127</name>
</gene>
<feature type="region of interest" description="Disordered" evidence="1">
    <location>
        <begin position="846"/>
        <end position="894"/>
    </location>
</feature>
<organism evidence="2 3">
    <name type="scientific">Amphibalanus amphitrite</name>
    <name type="common">Striped barnacle</name>
    <name type="synonym">Balanus amphitrite</name>
    <dbReference type="NCBI Taxonomy" id="1232801"/>
    <lineage>
        <taxon>Eukaryota</taxon>
        <taxon>Metazoa</taxon>
        <taxon>Ecdysozoa</taxon>
        <taxon>Arthropoda</taxon>
        <taxon>Crustacea</taxon>
        <taxon>Multicrustacea</taxon>
        <taxon>Cirripedia</taxon>
        <taxon>Thoracica</taxon>
        <taxon>Thoracicalcarea</taxon>
        <taxon>Balanomorpha</taxon>
        <taxon>Balanoidea</taxon>
        <taxon>Balanidae</taxon>
        <taxon>Amphibalaninae</taxon>
        <taxon>Amphibalanus</taxon>
    </lineage>
</organism>
<reference evidence="2 3" key="1">
    <citation type="submission" date="2019-07" db="EMBL/GenBank/DDBJ databases">
        <title>Draft genome assembly of a fouling barnacle, Amphibalanus amphitrite (Darwin, 1854): The first reference genome for Thecostraca.</title>
        <authorList>
            <person name="Kim W."/>
        </authorList>
    </citation>
    <scope>NUCLEOTIDE SEQUENCE [LARGE SCALE GENOMIC DNA]</scope>
    <source>
        <strain evidence="2">SNU_AA5</strain>
        <tissue evidence="2">Soma without cirri and trophi</tissue>
    </source>
</reference>
<protein>
    <submittedName>
        <fullName evidence="2">Uncharacterized protein</fullName>
    </submittedName>
</protein>
<sequence>MDTARTAVCQTLLSNLKEHVESQPCVAVLADKVTIARRTVDITAIQTLVPNAEPDHIFQTFVVGAPVVKNHDGEALAADICSTLSEVGVTNTEKIAAVAADGQFHHNGVPQKLARLLESSSGCPIPAVWDQAHLMNLAESDARKHCNSRWVRDTIETVTEVNKMFSIGKGWEDLRRCGEDMGEPVLRPKLWSETRFAAYAAEVFSVFRRNEKQLRAALRRKRMEETRPSHLKELERLLVSLNDPAFHARVRALEDIYGVLGAASKAVQRTQSLPWERHADQQEAVETIRRMKVALVAKIAFFCTSIMERLKFRGAGQDVSGSDKNTANNVLGQSMADLRAVADLHQLAGSTVPVPVAARLYREAGERLVRRKLIPVDTVPTEDKADLLRRELDTRFLASQDHSISVGPPPYLRPTSAELHQQSHQHHQHHHPAPPPALLKSVPKLGSVNSPFFPTGSAPSMATLSPLSARPPAPSFLPGAPLQLTAPKKTGRWNAMHVRIAWEIYKNQQKSPSSACGPERGAAGPVGPRPVEPPLLQGPGTHLRPSLMDVTGAPHPLAPAGFPRYPSLGPPVSGAFSGLLPPPPPPGAFLDRHGPAPPAGGHPFAALDSWSRLARPPVPTSSWPSMKPEPPPAAPGRPPYSPALEERDRRPSSAERRRTAATPPRRDHSRSPIRLKAEPPEPRRDHEERPRSADHKGAAAAAAARHMNGVVPHPADGRAAAAAALYAAGRPPYGYGPLEAPRGPPPPPPLDPYQAALGHDALRETLERDRQLQLAQLYRDPAAAELAQLQSRELERLARDRQLLDHKLLWGLHAPAAPPYGMRPPPPPPHDSLHLVNSFKSPYPGAVPGLGPPLGPLAGLAGCSSMPLRRLEPPPAPGAPPLPSLPRRDADPGR</sequence>
<name>A0A6A4VDT6_AMPAM</name>
<keyword evidence="3" id="KW-1185">Reference proteome</keyword>
<feature type="compositionally biased region" description="Pro residues" evidence="1">
    <location>
        <begin position="873"/>
        <end position="884"/>
    </location>
</feature>